<organism evidence="2 3">
    <name type="scientific">Eumeta variegata</name>
    <name type="common">Bagworm moth</name>
    <name type="synonym">Eumeta japonica</name>
    <dbReference type="NCBI Taxonomy" id="151549"/>
    <lineage>
        <taxon>Eukaryota</taxon>
        <taxon>Metazoa</taxon>
        <taxon>Ecdysozoa</taxon>
        <taxon>Arthropoda</taxon>
        <taxon>Hexapoda</taxon>
        <taxon>Insecta</taxon>
        <taxon>Pterygota</taxon>
        <taxon>Neoptera</taxon>
        <taxon>Endopterygota</taxon>
        <taxon>Lepidoptera</taxon>
        <taxon>Glossata</taxon>
        <taxon>Ditrysia</taxon>
        <taxon>Tineoidea</taxon>
        <taxon>Psychidae</taxon>
        <taxon>Oiketicinae</taxon>
        <taxon>Eumeta</taxon>
    </lineage>
</organism>
<protein>
    <submittedName>
        <fullName evidence="2">Uncharacterized protein</fullName>
    </submittedName>
</protein>
<sequence length="125" mass="13343">MSAVPPPFRAGGRLGGAALGGFRWLGENGAGGAEAHLRSRYEIPTVNKFCVKRNKTEITLNVKLQNLCVATKKLNSIQGPTRIHSYIEPDMIITVLALRSNEKSSNATEGRPVQSSVDAISPAGN</sequence>
<comment type="caution">
    <text evidence="2">The sequence shown here is derived from an EMBL/GenBank/DDBJ whole genome shotgun (WGS) entry which is preliminary data.</text>
</comment>
<evidence type="ECO:0000313" key="3">
    <source>
        <dbReference type="Proteomes" id="UP000299102"/>
    </source>
</evidence>
<proteinExistence type="predicted"/>
<evidence type="ECO:0000313" key="2">
    <source>
        <dbReference type="EMBL" id="GBP22574.1"/>
    </source>
</evidence>
<dbReference type="EMBL" id="BGZK01000141">
    <property type="protein sequence ID" value="GBP22574.1"/>
    <property type="molecule type" value="Genomic_DNA"/>
</dbReference>
<evidence type="ECO:0000256" key="1">
    <source>
        <dbReference type="SAM" id="MobiDB-lite"/>
    </source>
</evidence>
<name>A0A4C1U9G9_EUMVA</name>
<accession>A0A4C1U9G9</accession>
<reference evidence="2 3" key="1">
    <citation type="journal article" date="2019" name="Commun. Biol.">
        <title>The bagworm genome reveals a unique fibroin gene that provides high tensile strength.</title>
        <authorList>
            <person name="Kono N."/>
            <person name="Nakamura H."/>
            <person name="Ohtoshi R."/>
            <person name="Tomita M."/>
            <person name="Numata K."/>
            <person name="Arakawa K."/>
        </authorList>
    </citation>
    <scope>NUCLEOTIDE SEQUENCE [LARGE SCALE GENOMIC DNA]</scope>
</reference>
<feature type="region of interest" description="Disordered" evidence="1">
    <location>
        <begin position="103"/>
        <end position="125"/>
    </location>
</feature>
<dbReference type="AlphaFoldDB" id="A0A4C1U9G9"/>
<dbReference type="Proteomes" id="UP000299102">
    <property type="component" value="Unassembled WGS sequence"/>
</dbReference>
<gene>
    <name evidence="2" type="ORF">EVAR_84814_1</name>
</gene>
<keyword evidence="3" id="KW-1185">Reference proteome</keyword>